<dbReference type="RefSeq" id="WP_227709252.1">
    <property type="nucleotide sequence ID" value="NZ_JAJEQX010000063.1"/>
</dbReference>
<organism evidence="3 4">
    <name type="scientific">Ruminococcus turbiniformis</name>
    <dbReference type="NCBI Taxonomy" id="2881258"/>
    <lineage>
        <taxon>Bacteria</taxon>
        <taxon>Bacillati</taxon>
        <taxon>Bacillota</taxon>
        <taxon>Clostridia</taxon>
        <taxon>Eubacteriales</taxon>
        <taxon>Oscillospiraceae</taxon>
        <taxon>Ruminococcus</taxon>
    </lineage>
</organism>
<dbReference type="Gene3D" id="1.10.1040.10">
    <property type="entry name" value="N-(1-d-carboxylethyl)-l-norvaline Dehydrogenase, domain 2"/>
    <property type="match status" value="1"/>
</dbReference>
<evidence type="ECO:0000313" key="3">
    <source>
        <dbReference type="EMBL" id="MCC2256278.1"/>
    </source>
</evidence>
<dbReference type="InterPro" id="IPR008927">
    <property type="entry name" value="6-PGluconate_DH-like_C_sf"/>
</dbReference>
<comment type="caution">
    <text evidence="3">The sequence shown here is derived from an EMBL/GenBank/DDBJ whole genome shotgun (WGS) entry which is preliminary data.</text>
</comment>
<dbReference type="SUPFAM" id="SSF48179">
    <property type="entry name" value="6-phosphogluconate dehydrogenase C-terminal domain-like"/>
    <property type="match status" value="1"/>
</dbReference>
<dbReference type="Proteomes" id="UP001198151">
    <property type="component" value="Unassembled WGS sequence"/>
</dbReference>
<dbReference type="Gene3D" id="3.40.50.720">
    <property type="entry name" value="NAD(P)-binding Rossmann-like Domain"/>
    <property type="match status" value="1"/>
</dbReference>
<dbReference type="EMBL" id="JAJEQX010000063">
    <property type="protein sequence ID" value="MCC2256278.1"/>
    <property type="molecule type" value="Genomic_DNA"/>
</dbReference>
<dbReference type="InterPro" id="IPR036291">
    <property type="entry name" value="NAD(P)-bd_dom_sf"/>
</dbReference>
<dbReference type="PANTHER" id="PTHR38015">
    <property type="entry name" value="BLR6086 PROTEIN"/>
    <property type="match status" value="1"/>
</dbReference>
<evidence type="ECO:0000259" key="1">
    <source>
        <dbReference type="Pfam" id="PF02317"/>
    </source>
</evidence>
<feature type="domain" description="Ketopantoate reductase N-terminal" evidence="2">
    <location>
        <begin position="3"/>
        <end position="121"/>
    </location>
</feature>
<proteinExistence type="predicted"/>
<dbReference type="InterPro" id="IPR013328">
    <property type="entry name" value="6PGD_dom2"/>
</dbReference>
<sequence>MKVAILGAGNAGCAVAADLTMHGHEVTLIKTSHAMHDDNYSYLQEHEGKMILNEFGEIKTAYIHKVSRDVQDIENAEVVIVYIQTNFHEQLIKCISPHLQNGQILLINPGYLSTAYVLKHCQDKDIIIAEAESSFIDGRIMEPGLFRVGFRNVRNPIGIYPSARKEEAIEKLDQLGERFVYLDSVVEAALHNPNLIVHTVGSVMSIPRIEKSHGDFCMYHEAYTRDNPSTWKILEALDEEKMNVLEKLGFSRLPYVEACKYRNSLDNNQDAKEVFLNYAEMPTRAKGPTVVDSRYISEDVPQGLVMLEALGKALDVATPIASGLIAIASAALGRDLRAEGRTPEGLGIDNIKKILKDSEKK</sequence>
<protein>
    <submittedName>
        <fullName evidence="3">NAD/NADP octopine/nopaline dehydrogenase family protein</fullName>
    </submittedName>
</protein>
<feature type="domain" description="Opine dehydrogenase" evidence="1">
    <location>
        <begin position="183"/>
        <end position="331"/>
    </location>
</feature>
<dbReference type="InterPro" id="IPR013332">
    <property type="entry name" value="KPR_N"/>
</dbReference>
<keyword evidence="4" id="KW-1185">Reference proteome</keyword>
<dbReference type="SUPFAM" id="SSF51735">
    <property type="entry name" value="NAD(P)-binding Rossmann-fold domains"/>
    <property type="match status" value="1"/>
</dbReference>
<dbReference type="Pfam" id="PF02317">
    <property type="entry name" value="Octopine_DH"/>
    <property type="match status" value="1"/>
</dbReference>
<dbReference type="Pfam" id="PF02558">
    <property type="entry name" value="ApbA"/>
    <property type="match status" value="1"/>
</dbReference>
<evidence type="ECO:0000259" key="2">
    <source>
        <dbReference type="Pfam" id="PF02558"/>
    </source>
</evidence>
<accession>A0ABS8G1U3</accession>
<name>A0ABS8G1U3_9FIRM</name>
<dbReference type="InterPro" id="IPR003421">
    <property type="entry name" value="Opine_DH"/>
</dbReference>
<evidence type="ECO:0000313" key="4">
    <source>
        <dbReference type="Proteomes" id="UP001198151"/>
    </source>
</evidence>
<gene>
    <name evidence="3" type="ORF">LKD70_18025</name>
</gene>
<dbReference type="InterPro" id="IPR051729">
    <property type="entry name" value="Opine/Lysopine_DH"/>
</dbReference>
<reference evidence="3 4" key="1">
    <citation type="submission" date="2021-10" db="EMBL/GenBank/DDBJ databases">
        <title>Anaerobic single-cell dispensing facilitates the cultivation of human gut bacteria.</title>
        <authorList>
            <person name="Afrizal A."/>
        </authorList>
    </citation>
    <scope>NUCLEOTIDE SEQUENCE [LARGE SCALE GENOMIC DNA]</scope>
    <source>
        <strain evidence="3 4">CLA-AA-H200</strain>
    </source>
</reference>
<dbReference type="PANTHER" id="PTHR38015:SF1">
    <property type="entry name" value="OPINE DEHYDROGENASE DOMAIN-CONTAINING PROTEIN"/>
    <property type="match status" value="1"/>
</dbReference>